<organism evidence="6 7">
    <name type="scientific">Friedmanniomyces endolithicus</name>
    <dbReference type="NCBI Taxonomy" id="329885"/>
    <lineage>
        <taxon>Eukaryota</taxon>
        <taxon>Fungi</taxon>
        <taxon>Dikarya</taxon>
        <taxon>Ascomycota</taxon>
        <taxon>Pezizomycotina</taxon>
        <taxon>Dothideomycetes</taxon>
        <taxon>Dothideomycetidae</taxon>
        <taxon>Mycosphaerellales</taxon>
        <taxon>Teratosphaeriaceae</taxon>
        <taxon>Friedmanniomyces</taxon>
    </lineage>
</organism>
<proteinExistence type="predicted"/>
<feature type="domain" description="G" evidence="5">
    <location>
        <begin position="137"/>
        <end position="205"/>
    </location>
</feature>
<dbReference type="AlphaFoldDB" id="A0AAN6K7R6"/>
<dbReference type="Pfam" id="PF01926">
    <property type="entry name" value="MMR_HSR1"/>
    <property type="match status" value="1"/>
</dbReference>
<dbReference type="Gene3D" id="3.40.50.300">
    <property type="entry name" value="P-loop containing nucleotide triphosphate hydrolases"/>
    <property type="match status" value="1"/>
</dbReference>
<dbReference type="Proteomes" id="UP001175353">
    <property type="component" value="Unassembled WGS sequence"/>
</dbReference>
<gene>
    <name evidence="6" type="primary">mtg1_2</name>
    <name evidence="6" type="ORF">LTR91_016613</name>
</gene>
<keyword evidence="2 3" id="KW-0342">GTP-binding</keyword>
<evidence type="ECO:0000313" key="7">
    <source>
        <dbReference type="Proteomes" id="UP001175353"/>
    </source>
</evidence>
<dbReference type="InterPro" id="IPR023179">
    <property type="entry name" value="GTP-bd_ortho_bundle_sf"/>
</dbReference>
<dbReference type="GO" id="GO:0003924">
    <property type="term" value="F:GTPase activity"/>
    <property type="evidence" value="ECO:0007669"/>
    <property type="project" value="TreeGrafter"/>
</dbReference>
<dbReference type="CDD" id="cd01856">
    <property type="entry name" value="YlqF"/>
    <property type="match status" value="1"/>
</dbReference>
<feature type="region of interest" description="Disordered" evidence="4">
    <location>
        <begin position="324"/>
        <end position="349"/>
    </location>
</feature>
<dbReference type="InterPro" id="IPR006073">
    <property type="entry name" value="GTP-bd"/>
</dbReference>
<dbReference type="PIRSF" id="PIRSF006230">
    <property type="entry name" value="MG442"/>
    <property type="match status" value="1"/>
</dbReference>
<dbReference type="PANTHER" id="PTHR45782:SF4">
    <property type="entry name" value="MITOCHONDRIAL RIBOSOME-ASSOCIATED GTPASE 1"/>
    <property type="match status" value="1"/>
</dbReference>
<feature type="binding site" evidence="3">
    <location>
        <begin position="144"/>
        <end position="149"/>
    </location>
    <ligand>
        <name>GTP</name>
        <dbReference type="ChEBI" id="CHEBI:37565"/>
    </ligand>
</feature>
<dbReference type="InterPro" id="IPR016478">
    <property type="entry name" value="GTPase_MTG1"/>
</dbReference>
<dbReference type="GO" id="GO:0005739">
    <property type="term" value="C:mitochondrion"/>
    <property type="evidence" value="ECO:0007669"/>
    <property type="project" value="TreeGrafter"/>
</dbReference>
<dbReference type="InterPro" id="IPR027417">
    <property type="entry name" value="P-loop_NTPase"/>
</dbReference>
<feature type="binding site" evidence="3">
    <location>
        <position position="202"/>
    </location>
    <ligand>
        <name>GTP</name>
        <dbReference type="ChEBI" id="CHEBI:37565"/>
    </ligand>
</feature>
<evidence type="ECO:0000313" key="6">
    <source>
        <dbReference type="EMBL" id="KAK0968746.1"/>
    </source>
</evidence>
<dbReference type="Gene3D" id="1.10.1580.10">
    <property type="match status" value="1"/>
</dbReference>
<name>A0AAN6K7R6_9PEZI</name>
<evidence type="ECO:0000256" key="2">
    <source>
        <dbReference type="ARBA" id="ARBA00023134"/>
    </source>
</evidence>
<evidence type="ECO:0000256" key="1">
    <source>
        <dbReference type="ARBA" id="ARBA00022741"/>
    </source>
</evidence>
<dbReference type="GO" id="GO:0005525">
    <property type="term" value="F:GTP binding"/>
    <property type="evidence" value="ECO:0007669"/>
    <property type="project" value="UniProtKB-KW"/>
</dbReference>
<dbReference type="PANTHER" id="PTHR45782">
    <property type="entry name" value="MITOCHONDRIAL RIBOSOME-ASSOCIATED GTPASE 1"/>
    <property type="match status" value="1"/>
</dbReference>
<dbReference type="GO" id="GO:0032543">
    <property type="term" value="P:mitochondrial translation"/>
    <property type="evidence" value="ECO:0007669"/>
    <property type="project" value="TreeGrafter"/>
</dbReference>
<accession>A0AAN6K7R6</accession>
<evidence type="ECO:0000256" key="4">
    <source>
        <dbReference type="SAM" id="MobiDB-lite"/>
    </source>
</evidence>
<reference evidence="6" key="1">
    <citation type="submission" date="2023-06" db="EMBL/GenBank/DDBJ databases">
        <title>Black Yeasts Isolated from many extreme environments.</title>
        <authorList>
            <person name="Coleine C."/>
            <person name="Stajich J.E."/>
            <person name="Selbmann L."/>
        </authorList>
    </citation>
    <scope>NUCLEOTIDE SEQUENCE</scope>
    <source>
        <strain evidence="6">CCFEE 5200</strain>
    </source>
</reference>
<dbReference type="EMBL" id="JAUJLE010000204">
    <property type="protein sequence ID" value="KAK0968746.1"/>
    <property type="molecule type" value="Genomic_DNA"/>
</dbReference>
<keyword evidence="1 3" id="KW-0547">Nucleotide-binding</keyword>
<sequence>MPPTSFIPRHVFPPLDSLPRSYYLGHHAAGLSKMRSILSQIDMVIECRDYRIPLTSRNPMFEDALVGKERVVVYTKRDLGSGGSKEAVEKRHSLLTTYHSPSPVLFSDHKSPGDIRLVLSHLRSASASRSALTGSHLMVVGMPNVGKSSLLNALRGVSLNRGKAARTGAQPGITRKIGTGVKIIDAEEDGGGSAVYLLDTPGVFIPYVPDASAMLKLALCGSVKDNVIPPFTLVDYLLFHLNLRSPELYSAYCCPTNDVATLLDATAKKTGRLMKGGEPDWEGTAMWMVQRWRNGFLGRFCLDEVSEEAMVAYGMARENAPRSVNQMRKVGKEALRERSKLRRSNAGSG</sequence>
<evidence type="ECO:0000259" key="5">
    <source>
        <dbReference type="Pfam" id="PF01926"/>
    </source>
</evidence>
<comment type="caution">
    <text evidence="6">The sequence shown here is derived from an EMBL/GenBank/DDBJ whole genome shotgun (WGS) entry which is preliminary data.</text>
</comment>
<dbReference type="SUPFAM" id="SSF52540">
    <property type="entry name" value="P-loop containing nucleoside triphosphate hydrolases"/>
    <property type="match status" value="1"/>
</dbReference>
<protein>
    <submittedName>
        <fullName evidence="6">Mitochondrial GTPase 1</fullName>
    </submittedName>
</protein>
<evidence type="ECO:0000256" key="3">
    <source>
        <dbReference type="PIRSR" id="PIRSR006230-1"/>
    </source>
</evidence>
<keyword evidence="7" id="KW-1185">Reference proteome</keyword>